<comment type="similarity">
    <text evidence="2">Belongs to the mitochondrion-specific ribosomal protein mL41 family.</text>
</comment>
<name>F1KZD2_ASCSU</name>
<reference evidence="8" key="1">
    <citation type="journal article" date="2011" name="Genome Res.">
        <title>Deep small RNA sequencing from the nematode Ascaris reveals conservation, functional diversification, and novel developmental profiles.</title>
        <authorList>
            <person name="Wang J."/>
            <person name="Czech B."/>
            <person name="Crunk A."/>
            <person name="Wallace A."/>
            <person name="Mitreva M."/>
            <person name="Hannon G.J."/>
            <person name="Davis R.E."/>
        </authorList>
    </citation>
    <scope>NUCLEOTIDE SEQUENCE</scope>
</reference>
<evidence type="ECO:0000256" key="4">
    <source>
        <dbReference type="ARBA" id="ARBA00022980"/>
    </source>
</evidence>
<dbReference type="Pfam" id="PF09809">
    <property type="entry name" value="MRP-L27"/>
    <property type="match status" value="1"/>
</dbReference>
<dbReference type="GO" id="GO:0005762">
    <property type="term" value="C:mitochondrial large ribosomal subunit"/>
    <property type="evidence" value="ECO:0007669"/>
    <property type="project" value="InterPro"/>
</dbReference>
<evidence type="ECO:0000256" key="3">
    <source>
        <dbReference type="ARBA" id="ARBA00022946"/>
    </source>
</evidence>
<evidence type="ECO:0000256" key="6">
    <source>
        <dbReference type="ARBA" id="ARBA00023274"/>
    </source>
</evidence>
<organism evidence="8">
    <name type="scientific">Ascaris suum</name>
    <name type="common">Pig roundworm</name>
    <name type="synonym">Ascaris lumbricoides</name>
    <dbReference type="NCBI Taxonomy" id="6253"/>
    <lineage>
        <taxon>Eukaryota</taxon>
        <taxon>Metazoa</taxon>
        <taxon>Ecdysozoa</taxon>
        <taxon>Nematoda</taxon>
        <taxon>Chromadorea</taxon>
        <taxon>Rhabditida</taxon>
        <taxon>Spirurina</taxon>
        <taxon>Ascaridomorpha</taxon>
        <taxon>Ascaridoidea</taxon>
        <taxon>Ascarididae</taxon>
        <taxon>Ascaris</taxon>
    </lineage>
</organism>
<evidence type="ECO:0000256" key="2">
    <source>
        <dbReference type="ARBA" id="ARBA00010152"/>
    </source>
</evidence>
<accession>F1KZD2</accession>
<keyword evidence="5" id="KW-0496">Mitochondrion</keyword>
<keyword evidence="4 8" id="KW-0689">Ribosomal protein</keyword>
<evidence type="ECO:0000256" key="1">
    <source>
        <dbReference type="ARBA" id="ARBA00004173"/>
    </source>
</evidence>
<comment type="subcellular location">
    <subcellularLocation>
        <location evidence="1">Mitochondrion</location>
    </subcellularLocation>
</comment>
<protein>
    <submittedName>
        <fullName evidence="8">39S ribosomal protein L41</fullName>
    </submittedName>
</protein>
<keyword evidence="6" id="KW-0687">Ribonucleoprotein</keyword>
<dbReference type="PANTHER" id="PTHR21338">
    <property type="entry name" value="MITOCHONDRIAL RIBOSOMAL PROTEIN L41"/>
    <property type="match status" value="1"/>
</dbReference>
<dbReference type="GO" id="GO:0006412">
    <property type="term" value="P:translation"/>
    <property type="evidence" value="ECO:0007669"/>
    <property type="project" value="TreeGrafter"/>
</dbReference>
<evidence type="ECO:0000313" key="8">
    <source>
        <dbReference type="EMBL" id="ADY43236.1"/>
    </source>
</evidence>
<proteinExistence type="evidence at transcript level"/>
<evidence type="ECO:0000256" key="7">
    <source>
        <dbReference type="SAM" id="MobiDB-lite"/>
    </source>
</evidence>
<dbReference type="InterPro" id="IPR019189">
    <property type="entry name" value="Ribosomal_mL41"/>
</dbReference>
<dbReference type="EMBL" id="JI168494">
    <property type="protein sequence ID" value="ADY43236.1"/>
    <property type="molecule type" value="mRNA"/>
</dbReference>
<sequence length="209" mass="23915">MLASSSVASSRGVRSLAPHGFRAPWPFVKKGSFGQRKIGPFVYEKHKIPGQSREFPELSPKFQKLNPPELADYTGVQPNGYVDPNSGEFVVVKEACAELVVPDLTDFKLRPYVSFKTDVRIEERRRAYEEIVKQKGSEELADLYVLEDQRWPPPRITARTLFDLYYAQEIRQHFKEGRYGNERGVEEHKAVSNDDEKSDADRDKRIAGP</sequence>
<evidence type="ECO:0000256" key="5">
    <source>
        <dbReference type="ARBA" id="ARBA00023128"/>
    </source>
</evidence>
<dbReference type="AlphaFoldDB" id="F1KZD2"/>
<keyword evidence="3" id="KW-0809">Transit peptide</keyword>
<feature type="region of interest" description="Disordered" evidence="7">
    <location>
        <begin position="177"/>
        <end position="209"/>
    </location>
</feature>
<dbReference type="GO" id="GO:0003735">
    <property type="term" value="F:structural constituent of ribosome"/>
    <property type="evidence" value="ECO:0007669"/>
    <property type="project" value="InterPro"/>
</dbReference>
<dbReference type="PANTHER" id="PTHR21338:SF0">
    <property type="entry name" value="LARGE RIBOSOMAL SUBUNIT PROTEIN ML41"/>
    <property type="match status" value="1"/>
</dbReference>